<dbReference type="GO" id="GO:0004368">
    <property type="term" value="F:glycerol-3-phosphate dehydrogenase (quinone) activity"/>
    <property type="evidence" value="ECO:0007669"/>
    <property type="project" value="UniProtKB-EC"/>
</dbReference>
<organism evidence="7 8">
    <name type="scientific">Vibrio marinisediminis</name>
    <dbReference type="NCBI Taxonomy" id="2758441"/>
    <lineage>
        <taxon>Bacteria</taxon>
        <taxon>Pseudomonadati</taxon>
        <taxon>Pseudomonadota</taxon>
        <taxon>Gammaproteobacteria</taxon>
        <taxon>Vibrionales</taxon>
        <taxon>Vibrionaceae</taxon>
        <taxon>Vibrio</taxon>
    </lineage>
</organism>
<dbReference type="EMBL" id="JACFYF010000013">
    <property type="protein sequence ID" value="MBA5763968.1"/>
    <property type="molecule type" value="Genomic_DNA"/>
</dbReference>
<proteinExistence type="inferred from homology"/>
<protein>
    <submittedName>
        <fullName evidence="7">Glycerol-3-phosphate dehydrogenase</fullName>
        <ecNumber evidence="7">1.1.5.3</ecNumber>
    </submittedName>
</protein>
<evidence type="ECO:0000313" key="7">
    <source>
        <dbReference type="EMBL" id="MBA5763968.1"/>
    </source>
</evidence>
<dbReference type="AlphaFoldDB" id="A0A7W2FTH2"/>
<evidence type="ECO:0000256" key="1">
    <source>
        <dbReference type="ARBA" id="ARBA00001974"/>
    </source>
</evidence>
<dbReference type="InterPro" id="IPR036188">
    <property type="entry name" value="FAD/NAD-bd_sf"/>
</dbReference>
<dbReference type="PRINTS" id="PR01001">
    <property type="entry name" value="FADG3PDH"/>
</dbReference>
<feature type="domain" description="FAD dependent oxidoreductase" evidence="6">
    <location>
        <begin position="15"/>
        <end position="368"/>
    </location>
</feature>
<keyword evidence="8" id="KW-1185">Reference proteome</keyword>
<dbReference type="PANTHER" id="PTHR11985">
    <property type="entry name" value="GLYCEROL-3-PHOSPHATE DEHYDROGENASE"/>
    <property type="match status" value="1"/>
</dbReference>
<dbReference type="Gene3D" id="3.30.9.10">
    <property type="entry name" value="D-Amino Acid Oxidase, subunit A, domain 2"/>
    <property type="match status" value="1"/>
</dbReference>
<dbReference type="SUPFAM" id="SSF51905">
    <property type="entry name" value="FAD/NAD(P)-binding domain"/>
    <property type="match status" value="1"/>
</dbReference>
<dbReference type="Pfam" id="PF01266">
    <property type="entry name" value="DAO"/>
    <property type="match status" value="1"/>
</dbReference>
<dbReference type="InterPro" id="IPR006076">
    <property type="entry name" value="FAD-dep_OxRdtase"/>
</dbReference>
<dbReference type="RefSeq" id="WP_182110032.1">
    <property type="nucleotide sequence ID" value="NZ_JACFYF010000013.1"/>
</dbReference>
<dbReference type="NCBIfam" id="NF008899">
    <property type="entry name" value="PRK12266.1"/>
    <property type="match status" value="1"/>
</dbReference>
<evidence type="ECO:0000256" key="4">
    <source>
        <dbReference type="ARBA" id="ARBA00022827"/>
    </source>
</evidence>
<dbReference type="GO" id="GO:0046168">
    <property type="term" value="P:glycerol-3-phosphate catabolic process"/>
    <property type="evidence" value="ECO:0007669"/>
    <property type="project" value="TreeGrafter"/>
</dbReference>
<evidence type="ECO:0000313" key="8">
    <source>
        <dbReference type="Proteomes" id="UP000571701"/>
    </source>
</evidence>
<dbReference type="Gene3D" id="1.10.8.870">
    <property type="entry name" value="Alpha-glycerophosphate oxidase, cap domain"/>
    <property type="match status" value="1"/>
</dbReference>
<evidence type="ECO:0000259" key="6">
    <source>
        <dbReference type="Pfam" id="PF01266"/>
    </source>
</evidence>
<dbReference type="Gene3D" id="3.50.50.60">
    <property type="entry name" value="FAD/NAD(P)-binding domain"/>
    <property type="match status" value="1"/>
</dbReference>
<comment type="similarity">
    <text evidence="2">Belongs to the FAD-dependent glycerol-3-phosphate dehydrogenase family.</text>
</comment>
<evidence type="ECO:0000256" key="5">
    <source>
        <dbReference type="ARBA" id="ARBA00023002"/>
    </source>
</evidence>
<sequence length="496" mass="56613">MSNTLEFPLESAPLDVVVIGGGINGAGIASEAVNRGLSVGLYEAKDFAMATSSASSKLIHGGLRYLEHAEFRLVKEALAEREILLRKAAHIVKPMRFRLPKQPALRPAWLIRTGLFLYDHLSRRSLLPPSQSITLSTKDGLKPHISAAFEYSDCWVDDARLVIANVKNAYQMGAEVRNYCEVLHVKRDKSLWQIELFDQRTQQKVIRYSRALVNATGPWAADFIEQRTDEHSQYPMRLVKGSHLIVNKLYAGRDAYILQNADKRVVFVIPYLDQYSMIGTTDIPFVGDPYQVQASNEEISYLLEVCNQHFCQQLSPNDVVDSFSGVRPLFGTPDLPAQQQSRDYELVLQAHHLQLPIVSLYGGKLTTYRKLAEKTVDKLQPYFDHLQPSQSEHHVFSEACGLHHATLEKQVHGQHPYLSKDAIRRMVNLYGVEIWQILSNMSQHNQPFVDELYMSELDFLKNSEWAMTADDILKRRTKLCYQLTEQDQQAIYHWLS</sequence>
<keyword evidence="4" id="KW-0274">FAD</keyword>
<evidence type="ECO:0000256" key="3">
    <source>
        <dbReference type="ARBA" id="ARBA00022630"/>
    </source>
</evidence>
<dbReference type="PROSITE" id="PS00978">
    <property type="entry name" value="FAD_G3PDH_2"/>
    <property type="match status" value="1"/>
</dbReference>
<evidence type="ECO:0000256" key="2">
    <source>
        <dbReference type="ARBA" id="ARBA00007330"/>
    </source>
</evidence>
<gene>
    <name evidence="7" type="primary">glpD</name>
    <name evidence="7" type="ORF">H2O73_16510</name>
</gene>
<dbReference type="InterPro" id="IPR000447">
    <property type="entry name" value="G3P_DH_FAD-dep"/>
</dbReference>
<reference evidence="7 8" key="1">
    <citation type="submission" date="2020-07" db="EMBL/GenBank/DDBJ databases">
        <title>Vibrio marinisediminis sp. nov., isolated from marine sediment.</title>
        <authorList>
            <person name="Ji X."/>
        </authorList>
    </citation>
    <scope>NUCLEOTIDE SEQUENCE [LARGE SCALE GENOMIC DNA]</scope>
    <source>
        <strain evidence="7 8">404</strain>
    </source>
</reference>
<dbReference type="InterPro" id="IPR038299">
    <property type="entry name" value="DAO_C_sf"/>
</dbReference>
<dbReference type="NCBIfam" id="NF009906">
    <property type="entry name" value="PRK13369.1"/>
    <property type="match status" value="1"/>
</dbReference>
<name>A0A7W2FTH2_9VIBR</name>
<comment type="caution">
    <text evidence="7">The sequence shown here is derived from an EMBL/GenBank/DDBJ whole genome shotgun (WGS) entry which is preliminary data.</text>
</comment>
<dbReference type="Proteomes" id="UP000571701">
    <property type="component" value="Unassembled WGS sequence"/>
</dbReference>
<dbReference type="PANTHER" id="PTHR11985:SF15">
    <property type="entry name" value="GLYCEROL-3-PHOSPHATE DEHYDROGENASE, MITOCHONDRIAL"/>
    <property type="match status" value="1"/>
</dbReference>
<dbReference type="EC" id="1.1.5.3" evidence="7"/>
<accession>A0A7W2FTH2</accession>
<comment type="cofactor">
    <cofactor evidence="1">
        <name>FAD</name>
        <dbReference type="ChEBI" id="CHEBI:57692"/>
    </cofactor>
</comment>
<keyword evidence="3" id="KW-0285">Flavoprotein</keyword>
<keyword evidence="5 7" id="KW-0560">Oxidoreductase</keyword>